<dbReference type="Proteomes" id="UP001202961">
    <property type="component" value="Unassembled WGS sequence"/>
</dbReference>
<protein>
    <submittedName>
        <fullName evidence="1">Uncharacterized protein</fullName>
    </submittedName>
</protein>
<name>A0ABT0U173_9BACT</name>
<organism evidence="1 2">
    <name type="scientific">Aporhodopirellula aestuarii</name>
    <dbReference type="NCBI Taxonomy" id="2950107"/>
    <lineage>
        <taxon>Bacteria</taxon>
        <taxon>Pseudomonadati</taxon>
        <taxon>Planctomycetota</taxon>
        <taxon>Planctomycetia</taxon>
        <taxon>Pirellulales</taxon>
        <taxon>Pirellulaceae</taxon>
        <taxon>Aporhodopirellula</taxon>
    </lineage>
</organism>
<proteinExistence type="predicted"/>
<gene>
    <name evidence="1" type="ORF">NB063_06325</name>
</gene>
<dbReference type="RefSeq" id="WP_250927910.1">
    <property type="nucleotide sequence ID" value="NZ_JAMQBK010000019.1"/>
</dbReference>
<accession>A0ABT0U173</accession>
<evidence type="ECO:0000313" key="2">
    <source>
        <dbReference type="Proteomes" id="UP001202961"/>
    </source>
</evidence>
<keyword evidence="2" id="KW-1185">Reference proteome</keyword>
<dbReference type="EMBL" id="JAMQBK010000019">
    <property type="protein sequence ID" value="MCM2370238.1"/>
    <property type="molecule type" value="Genomic_DNA"/>
</dbReference>
<evidence type="ECO:0000313" key="1">
    <source>
        <dbReference type="EMBL" id="MCM2370238.1"/>
    </source>
</evidence>
<sequence>MGLGTISWLAVGAGGQPPAANRPNPLVIIADDQSTYHLRIDIPIPAWIAPVFDQLESDGMVFSGPQHAVREAVLARYRNRCHELVTELAQ</sequence>
<comment type="caution">
    <text evidence="1">The sequence shown here is derived from an EMBL/GenBank/DDBJ whole genome shotgun (WGS) entry which is preliminary data.</text>
</comment>
<reference evidence="1 2" key="1">
    <citation type="journal article" date="2022" name="Syst. Appl. Microbiol.">
        <title>Rhodopirellula aestuarii sp. nov., a novel member of the genus Rhodopirellula isolated from brackish sediments collected in the Tagus River estuary, Portugal.</title>
        <authorList>
            <person name="Vitorino I.R."/>
            <person name="Klimek D."/>
            <person name="Calusinska M."/>
            <person name="Lobo-da-Cunha A."/>
            <person name="Vasconcelos V."/>
            <person name="Lage O.M."/>
        </authorList>
    </citation>
    <scope>NUCLEOTIDE SEQUENCE [LARGE SCALE GENOMIC DNA]</scope>
    <source>
        <strain evidence="1 2">ICT_H3.1</strain>
    </source>
</reference>